<dbReference type="GO" id="GO:0016491">
    <property type="term" value="F:oxidoreductase activity"/>
    <property type="evidence" value="ECO:0007669"/>
    <property type="project" value="UniProtKB-KW"/>
</dbReference>
<dbReference type="InterPro" id="IPR013766">
    <property type="entry name" value="Thioredoxin_domain"/>
</dbReference>
<keyword evidence="5" id="KW-0676">Redox-active center</keyword>
<evidence type="ECO:0000313" key="9">
    <source>
        <dbReference type="Proteomes" id="UP000176185"/>
    </source>
</evidence>
<comment type="caution">
    <text evidence="8">The sequence shown here is derived from an EMBL/GenBank/DDBJ whole genome shotgun (WGS) entry which is preliminary data.</text>
</comment>
<keyword evidence="4" id="KW-1015">Disulfide bond</keyword>
<evidence type="ECO:0000256" key="2">
    <source>
        <dbReference type="ARBA" id="ARBA00022729"/>
    </source>
</evidence>
<dbReference type="EMBL" id="MEWX01000021">
    <property type="protein sequence ID" value="OGC80469.1"/>
    <property type="molecule type" value="Genomic_DNA"/>
</dbReference>
<keyword evidence="3" id="KW-0560">Oxidoreductase</keyword>
<sequence>MKSQYVLPFTIVIAGGLIAGAVFLAGKGSSTTPTPNGAPTVRPVDSSDHILGNPSAPIKIVEYADLECPFCKDFHITMHQIMDFYGANGQVAWVYRAFPLTQIHSKAPKEAEAAECAGAQGGNEAFFKFIDKIYEVTPGSNGLDLNQLPVIAGEVGLNVEQFNQCLNSGTYSKKVADSYQDAIAAGGQGTPYTLILINGELVEGGNLSGAQPYDSMRAIIDAVLGQLPGAPIQTP</sequence>
<organism evidence="8 9">
    <name type="scientific">Candidatus Adlerbacteria bacterium RIFCSPLOWO2_01_FULL_51_16</name>
    <dbReference type="NCBI Taxonomy" id="1797243"/>
    <lineage>
        <taxon>Bacteria</taxon>
        <taxon>Candidatus Adleribacteriota</taxon>
    </lineage>
</organism>
<keyword evidence="6" id="KW-0812">Transmembrane</keyword>
<dbReference type="InterPro" id="IPR036249">
    <property type="entry name" value="Thioredoxin-like_sf"/>
</dbReference>
<evidence type="ECO:0000259" key="7">
    <source>
        <dbReference type="PROSITE" id="PS51352"/>
    </source>
</evidence>
<dbReference type="Pfam" id="PF13462">
    <property type="entry name" value="Thioredoxin_4"/>
    <property type="match status" value="1"/>
</dbReference>
<dbReference type="PANTHER" id="PTHR13887">
    <property type="entry name" value="GLUTATHIONE S-TRANSFERASE KAPPA"/>
    <property type="match status" value="1"/>
</dbReference>
<dbReference type="SUPFAM" id="SSF52833">
    <property type="entry name" value="Thioredoxin-like"/>
    <property type="match status" value="1"/>
</dbReference>
<dbReference type="Proteomes" id="UP000176185">
    <property type="component" value="Unassembled WGS sequence"/>
</dbReference>
<keyword evidence="6" id="KW-0472">Membrane</keyword>
<dbReference type="AlphaFoldDB" id="A0A1F4XFL0"/>
<feature type="transmembrane region" description="Helical" evidence="6">
    <location>
        <begin position="6"/>
        <end position="26"/>
    </location>
</feature>
<evidence type="ECO:0000256" key="6">
    <source>
        <dbReference type="SAM" id="Phobius"/>
    </source>
</evidence>
<gene>
    <name evidence="8" type="ORF">A2943_02105</name>
</gene>
<accession>A0A1F4XFL0</accession>
<feature type="domain" description="Thioredoxin" evidence="7">
    <location>
        <begin position="23"/>
        <end position="225"/>
    </location>
</feature>
<evidence type="ECO:0000256" key="5">
    <source>
        <dbReference type="ARBA" id="ARBA00023284"/>
    </source>
</evidence>
<keyword evidence="6" id="KW-1133">Transmembrane helix</keyword>
<keyword evidence="2" id="KW-0732">Signal</keyword>
<proteinExistence type="inferred from homology"/>
<dbReference type="PANTHER" id="PTHR13887:SF14">
    <property type="entry name" value="DISULFIDE BOND FORMATION PROTEIN D"/>
    <property type="match status" value="1"/>
</dbReference>
<dbReference type="STRING" id="1797243.A2943_02105"/>
<protein>
    <recommendedName>
        <fullName evidence="7">Thioredoxin domain-containing protein</fullName>
    </recommendedName>
</protein>
<reference evidence="8 9" key="1">
    <citation type="journal article" date="2016" name="Nat. Commun.">
        <title>Thousands of microbial genomes shed light on interconnected biogeochemical processes in an aquifer system.</title>
        <authorList>
            <person name="Anantharaman K."/>
            <person name="Brown C.T."/>
            <person name="Hug L.A."/>
            <person name="Sharon I."/>
            <person name="Castelle C.J."/>
            <person name="Probst A.J."/>
            <person name="Thomas B.C."/>
            <person name="Singh A."/>
            <person name="Wilkins M.J."/>
            <person name="Karaoz U."/>
            <person name="Brodie E.L."/>
            <person name="Williams K.H."/>
            <person name="Hubbard S.S."/>
            <person name="Banfield J.F."/>
        </authorList>
    </citation>
    <scope>NUCLEOTIDE SEQUENCE [LARGE SCALE GENOMIC DNA]</scope>
</reference>
<evidence type="ECO:0000313" key="8">
    <source>
        <dbReference type="EMBL" id="OGC80469.1"/>
    </source>
</evidence>
<evidence type="ECO:0000256" key="3">
    <source>
        <dbReference type="ARBA" id="ARBA00023002"/>
    </source>
</evidence>
<evidence type="ECO:0000256" key="4">
    <source>
        <dbReference type="ARBA" id="ARBA00023157"/>
    </source>
</evidence>
<dbReference type="InterPro" id="IPR012336">
    <property type="entry name" value="Thioredoxin-like_fold"/>
</dbReference>
<dbReference type="PROSITE" id="PS51352">
    <property type="entry name" value="THIOREDOXIN_2"/>
    <property type="match status" value="1"/>
</dbReference>
<comment type="similarity">
    <text evidence="1">Belongs to the thioredoxin family. DsbA subfamily.</text>
</comment>
<name>A0A1F4XFL0_9BACT</name>
<dbReference type="Gene3D" id="3.40.30.10">
    <property type="entry name" value="Glutaredoxin"/>
    <property type="match status" value="1"/>
</dbReference>
<evidence type="ECO:0000256" key="1">
    <source>
        <dbReference type="ARBA" id="ARBA00005791"/>
    </source>
</evidence>